<dbReference type="Pfam" id="PF13229">
    <property type="entry name" value="Beta_helix"/>
    <property type="match status" value="1"/>
</dbReference>
<dbReference type="SMART" id="SM00710">
    <property type="entry name" value="PbH1"/>
    <property type="match status" value="8"/>
</dbReference>
<dbReference type="InterPro" id="IPR039448">
    <property type="entry name" value="Beta_helix"/>
</dbReference>
<evidence type="ECO:0000313" key="4">
    <source>
        <dbReference type="Proteomes" id="UP000215377"/>
    </source>
</evidence>
<evidence type="ECO:0000259" key="2">
    <source>
        <dbReference type="Pfam" id="PF13229"/>
    </source>
</evidence>
<name>A0A225NFM2_9RHOB</name>
<dbReference type="InterPro" id="IPR006626">
    <property type="entry name" value="PbH1"/>
</dbReference>
<feature type="domain" description="Rhamnogalacturonase A/B/Epimerase-like pectate lyase" evidence="1">
    <location>
        <begin position="154"/>
        <end position="360"/>
    </location>
</feature>
<feature type="domain" description="Right handed beta helix" evidence="2">
    <location>
        <begin position="438"/>
        <end position="593"/>
    </location>
</feature>
<comment type="caution">
    <text evidence="3">The sequence shown here is derived from an EMBL/GenBank/DDBJ whole genome shotgun (WGS) entry which is preliminary data.</text>
</comment>
<dbReference type="SUPFAM" id="SSF51126">
    <property type="entry name" value="Pectin lyase-like"/>
    <property type="match status" value="1"/>
</dbReference>
<reference evidence="3 4" key="1">
    <citation type="submission" date="2013-04" db="EMBL/GenBank/DDBJ databases">
        <title>Oceanicola sp. 22II1-22F33 Genome Sequencing.</title>
        <authorList>
            <person name="Lai Q."/>
            <person name="Li G."/>
            <person name="Shao Z."/>
        </authorList>
    </citation>
    <scope>NUCLEOTIDE SEQUENCE [LARGE SCALE GENOMIC DNA]</scope>
    <source>
        <strain evidence="3 4">22II1-22F33</strain>
    </source>
</reference>
<dbReference type="OrthoDB" id="7237995at2"/>
<dbReference type="InterPro" id="IPR011050">
    <property type="entry name" value="Pectin_lyase_fold/virulence"/>
</dbReference>
<gene>
    <name evidence="3" type="ORF">ATO3_24320</name>
</gene>
<sequence>MVSTPYTLTPAWTPTNSHPAVDICEMLVSNTASTDIRWARTPAETQPALEPRKAHLLRPGRSQVVRCDVGETLWLAGSPKGRAVIDVFELDLEPGGGTPDPGPMTASRGTLSGMEPGQDGDEIRAGGIGYIWATGATAIPDLPGLLPVAPVMLEHFGAKGDGVSKDTAAWNAAMDYLESQGGGVLLGGLGKTYCLTETTIASGVIFQGQGEGVTTLKVHPDTTLGEVWLGNRDINKTGPDRDARDIAIVNCTLDGTDLPFSRWLAQADGTPVTDPEEDYRPGSGALGAGISGVSLAATVVGNQITDVVINNGGSGWNSHPTHPYQADTVNLYFEGGSGRGAQAVATIENGTLSSVIVQDGGYGYSGTPVVWPMGGYADVSLLATPEVDRRNPDFEAVGSGLSFSKVVSPRVENVVFRNFHCRALADGGCLRGVYRNLRFENCGKSDGAYHCIWVQSYGNPENPLASYAPSDGTLVEDVTVIDAERSAIAFMPAKGGTLRRLYASGCGESTVFINSRVCYNGGQALIEDCVLKDNVLTDIASQLIESDARNVTVRNCLLEGASNKALVATGSHNYIIENCTFRNNNTGLTTTGNYRLPFGPFSERFNYNQGSVPVCGTGINIRTEAVISVGTSSAGGCDNVRFEGNTFIETRPGYPSHIFRQARAGGSNQSGDLTVRGNDLRNIPAGMGLWDMTIGNVFKPTMPLHIAYNLGHASEAPVNIDQVLTGTGPFEIRPGFRPKSVRVFAHTNQVNDLSTALGEFSWRRSGVRNDFTWAFTTDAAGTTKTWFYDSDIVRLVNAAAAQVCRVEFVSWMEDGFRLNTVLLEETCTLRFVCCP</sequence>
<protein>
    <recommendedName>
        <fullName evidence="5">Right handed beta helix domain-containing protein</fullName>
    </recommendedName>
</protein>
<evidence type="ECO:0000313" key="3">
    <source>
        <dbReference type="EMBL" id="OWU68410.1"/>
    </source>
</evidence>
<dbReference type="Proteomes" id="UP000215377">
    <property type="component" value="Unassembled WGS sequence"/>
</dbReference>
<evidence type="ECO:0000259" key="1">
    <source>
        <dbReference type="Pfam" id="PF12708"/>
    </source>
</evidence>
<dbReference type="RefSeq" id="WP_158218052.1">
    <property type="nucleotide sequence ID" value="NZ_AQQR01000021.1"/>
</dbReference>
<dbReference type="AlphaFoldDB" id="A0A225NFM2"/>
<organism evidence="3 4">
    <name type="scientific">Marinibacterium profundimaris</name>
    <dbReference type="NCBI Taxonomy" id="1679460"/>
    <lineage>
        <taxon>Bacteria</taxon>
        <taxon>Pseudomonadati</taxon>
        <taxon>Pseudomonadota</taxon>
        <taxon>Alphaproteobacteria</taxon>
        <taxon>Rhodobacterales</taxon>
        <taxon>Paracoccaceae</taxon>
        <taxon>Marinibacterium</taxon>
    </lineage>
</organism>
<keyword evidence="4" id="KW-1185">Reference proteome</keyword>
<evidence type="ECO:0008006" key="5">
    <source>
        <dbReference type="Google" id="ProtNLM"/>
    </source>
</evidence>
<accession>A0A225NFM2</accession>
<proteinExistence type="predicted"/>
<dbReference type="Gene3D" id="2.160.20.10">
    <property type="entry name" value="Single-stranded right-handed beta-helix, Pectin lyase-like"/>
    <property type="match status" value="2"/>
</dbReference>
<dbReference type="EMBL" id="AQQR01000021">
    <property type="protein sequence ID" value="OWU68410.1"/>
    <property type="molecule type" value="Genomic_DNA"/>
</dbReference>
<dbReference type="Pfam" id="PF12708">
    <property type="entry name" value="Pect-lyase_RHGA_epim"/>
    <property type="match status" value="1"/>
</dbReference>
<dbReference type="InterPro" id="IPR012334">
    <property type="entry name" value="Pectin_lyas_fold"/>
</dbReference>
<dbReference type="InterPro" id="IPR024535">
    <property type="entry name" value="RHGA/B-epi-like_pectate_lyase"/>
</dbReference>